<name>A0ABQ2HLZ8_9MICO</name>
<evidence type="ECO:0000313" key="2">
    <source>
        <dbReference type="Proteomes" id="UP000623461"/>
    </source>
</evidence>
<gene>
    <name evidence="1" type="ORF">GCM10009721_06260</name>
</gene>
<comment type="caution">
    <text evidence="1">The sequence shown here is derived from an EMBL/GenBank/DDBJ whole genome shotgun (WGS) entry which is preliminary data.</text>
</comment>
<accession>A0ABQ2HLZ8</accession>
<protein>
    <submittedName>
        <fullName evidence="1">Uncharacterized protein</fullName>
    </submittedName>
</protein>
<organism evidence="1 2">
    <name type="scientific">Terrabacter tumescens</name>
    <dbReference type="NCBI Taxonomy" id="60443"/>
    <lineage>
        <taxon>Bacteria</taxon>
        <taxon>Bacillati</taxon>
        <taxon>Actinomycetota</taxon>
        <taxon>Actinomycetes</taxon>
        <taxon>Micrococcales</taxon>
        <taxon>Intrasporangiaceae</taxon>
        <taxon>Terrabacter</taxon>
    </lineage>
</organism>
<evidence type="ECO:0000313" key="1">
    <source>
        <dbReference type="EMBL" id="GGM84261.1"/>
    </source>
</evidence>
<sequence length="391" mass="41139">MTADTSTTRHPRTPPPVMSEQEAERLRAASSDDPIALPEGHLGCASCGIATAPPLSRAAVIYADLWGSGPTGTVRGNERRVALGLCLCGVCADRAARAVALAARHPALIGALGQHRAVEAAEGVLTALDLLGVPAPPLYLDDKRLSILIRNLGSTGLGLRWRSHVRAERIVDRANPHRWAHVRATDRSDLRAAYASALADRVLLTRGSVKVVPPEFTADDVGKGQHPVAGGCGVCGVGHVEVAAARARGPHVARDVWTLHTGVAPASLGASSSPVTLTIWLCPACEDAYQWEHSMGPSLMERALFVYLGTLGQQPPTVEVQGLIGWAGLHANALRRDRPVPRPNTVPFDHLDLSRFTVRTPTAVDPATTHAEVEAQVGAQALAASGEVAVS</sequence>
<reference evidence="2" key="1">
    <citation type="journal article" date="2019" name="Int. J. Syst. Evol. Microbiol.">
        <title>The Global Catalogue of Microorganisms (GCM) 10K type strain sequencing project: providing services to taxonomists for standard genome sequencing and annotation.</title>
        <authorList>
            <consortium name="The Broad Institute Genomics Platform"/>
            <consortium name="The Broad Institute Genome Sequencing Center for Infectious Disease"/>
            <person name="Wu L."/>
            <person name="Ma J."/>
        </authorList>
    </citation>
    <scope>NUCLEOTIDE SEQUENCE [LARGE SCALE GENOMIC DNA]</scope>
    <source>
        <strain evidence="2">JCM 1365</strain>
    </source>
</reference>
<dbReference type="EMBL" id="BMNZ01000001">
    <property type="protein sequence ID" value="GGM84261.1"/>
    <property type="molecule type" value="Genomic_DNA"/>
</dbReference>
<proteinExistence type="predicted"/>
<keyword evidence="2" id="KW-1185">Reference proteome</keyword>
<dbReference type="Proteomes" id="UP000623461">
    <property type="component" value="Unassembled WGS sequence"/>
</dbReference>
<dbReference type="RefSeq" id="WP_030146121.1">
    <property type="nucleotide sequence ID" value="NZ_BMNZ01000001.1"/>
</dbReference>